<gene>
    <name evidence="1" type="ORF">E2C01_027834</name>
</gene>
<organism evidence="1 2">
    <name type="scientific">Portunus trituberculatus</name>
    <name type="common">Swimming crab</name>
    <name type="synonym">Neptunus trituberculatus</name>
    <dbReference type="NCBI Taxonomy" id="210409"/>
    <lineage>
        <taxon>Eukaryota</taxon>
        <taxon>Metazoa</taxon>
        <taxon>Ecdysozoa</taxon>
        <taxon>Arthropoda</taxon>
        <taxon>Crustacea</taxon>
        <taxon>Multicrustacea</taxon>
        <taxon>Malacostraca</taxon>
        <taxon>Eumalacostraca</taxon>
        <taxon>Eucarida</taxon>
        <taxon>Decapoda</taxon>
        <taxon>Pleocyemata</taxon>
        <taxon>Brachyura</taxon>
        <taxon>Eubrachyura</taxon>
        <taxon>Portunoidea</taxon>
        <taxon>Portunidae</taxon>
        <taxon>Portuninae</taxon>
        <taxon>Portunus</taxon>
    </lineage>
</organism>
<evidence type="ECO:0000313" key="1">
    <source>
        <dbReference type="EMBL" id="MPC34442.1"/>
    </source>
</evidence>
<dbReference type="EMBL" id="VSRR010003056">
    <property type="protein sequence ID" value="MPC34442.1"/>
    <property type="molecule type" value="Genomic_DNA"/>
</dbReference>
<comment type="caution">
    <text evidence="1">The sequence shown here is derived from an EMBL/GenBank/DDBJ whole genome shotgun (WGS) entry which is preliminary data.</text>
</comment>
<evidence type="ECO:0008006" key="3">
    <source>
        <dbReference type="Google" id="ProtNLM"/>
    </source>
</evidence>
<proteinExistence type="predicted"/>
<dbReference type="Proteomes" id="UP000324222">
    <property type="component" value="Unassembled WGS sequence"/>
</dbReference>
<reference evidence="1 2" key="1">
    <citation type="submission" date="2019-05" db="EMBL/GenBank/DDBJ databases">
        <title>Another draft genome of Portunus trituberculatus and its Hox gene families provides insights of decapod evolution.</title>
        <authorList>
            <person name="Jeong J.-H."/>
            <person name="Song I."/>
            <person name="Kim S."/>
            <person name="Choi T."/>
            <person name="Kim D."/>
            <person name="Ryu S."/>
            <person name="Kim W."/>
        </authorList>
    </citation>
    <scope>NUCLEOTIDE SEQUENCE [LARGE SCALE GENOMIC DNA]</scope>
    <source>
        <tissue evidence="1">Muscle</tissue>
    </source>
</reference>
<name>A0A5B7EJP8_PORTR</name>
<dbReference type="OrthoDB" id="6374475at2759"/>
<protein>
    <recommendedName>
        <fullName evidence="3">CRC domain-containing protein</fullName>
    </recommendedName>
</protein>
<dbReference type="AlphaFoldDB" id="A0A5B7EJP8"/>
<accession>A0A5B7EJP8</accession>
<sequence>MFAHIVQIKRNRSLAYAGQMSQAEKMVKRSRLDLKPGEEGDNVAVPIPAVDRGRGDPCNILGIITARDLDTDLYQIAVKRGLLCGQYSRNQFYLCPQRLLTKEDVILEKTVSLHSAVVAQSALGGQGFKKCNCSGPKRFQTNRCKCFKAKLKCNSRCHGTCTCANK</sequence>
<keyword evidence="2" id="KW-1185">Reference proteome</keyword>
<evidence type="ECO:0000313" key="2">
    <source>
        <dbReference type="Proteomes" id="UP000324222"/>
    </source>
</evidence>